<evidence type="ECO:0000313" key="3">
    <source>
        <dbReference type="Proteomes" id="UP000799291"/>
    </source>
</evidence>
<sequence>MPSEISAPHHRHTKPPNPPEWKLQPQAVSQSNRYTPHPPTTACNPLPLLTRNTSPYIHFTTTLRIFFAVAISTP</sequence>
<gene>
    <name evidence="2" type="ORF">K458DRAFT_413886</name>
</gene>
<reference evidence="2" key="1">
    <citation type="journal article" date="2020" name="Stud. Mycol.">
        <title>101 Dothideomycetes genomes: a test case for predicting lifestyles and emergence of pathogens.</title>
        <authorList>
            <person name="Haridas S."/>
            <person name="Albert R."/>
            <person name="Binder M."/>
            <person name="Bloem J."/>
            <person name="Labutti K."/>
            <person name="Salamov A."/>
            <person name="Andreopoulos B."/>
            <person name="Baker S."/>
            <person name="Barry K."/>
            <person name="Bills G."/>
            <person name="Bluhm B."/>
            <person name="Cannon C."/>
            <person name="Castanera R."/>
            <person name="Culley D."/>
            <person name="Daum C."/>
            <person name="Ezra D."/>
            <person name="Gonzalez J."/>
            <person name="Henrissat B."/>
            <person name="Kuo A."/>
            <person name="Liang C."/>
            <person name="Lipzen A."/>
            <person name="Lutzoni F."/>
            <person name="Magnuson J."/>
            <person name="Mondo S."/>
            <person name="Nolan M."/>
            <person name="Ohm R."/>
            <person name="Pangilinan J."/>
            <person name="Park H.-J."/>
            <person name="Ramirez L."/>
            <person name="Alfaro M."/>
            <person name="Sun H."/>
            <person name="Tritt A."/>
            <person name="Yoshinaga Y."/>
            <person name="Zwiers L.-H."/>
            <person name="Turgeon B."/>
            <person name="Goodwin S."/>
            <person name="Spatafora J."/>
            <person name="Crous P."/>
            <person name="Grigoriev I."/>
        </authorList>
    </citation>
    <scope>NUCLEOTIDE SEQUENCE</scope>
    <source>
        <strain evidence="2">CBS 122367</strain>
    </source>
</reference>
<protein>
    <submittedName>
        <fullName evidence="2">Uncharacterized protein</fullName>
    </submittedName>
</protein>
<proteinExistence type="predicted"/>
<accession>A0A6G1JGE6</accession>
<evidence type="ECO:0000256" key="1">
    <source>
        <dbReference type="SAM" id="MobiDB-lite"/>
    </source>
</evidence>
<feature type="region of interest" description="Disordered" evidence="1">
    <location>
        <begin position="1"/>
        <end position="46"/>
    </location>
</feature>
<dbReference type="Proteomes" id="UP000799291">
    <property type="component" value="Unassembled WGS sequence"/>
</dbReference>
<name>A0A6G1JGE6_9PLEO</name>
<organism evidence="2 3">
    <name type="scientific">Lentithecium fluviatile CBS 122367</name>
    <dbReference type="NCBI Taxonomy" id="1168545"/>
    <lineage>
        <taxon>Eukaryota</taxon>
        <taxon>Fungi</taxon>
        <taxon>Dikarya</taxon>
        <taxon>Ascomycota</taxon>
        <taxon>Pezizomycotina</taxon>
        <taxon>Dothideomycetes</taxon>
        <taxon>Pleosporomycetidae</taxon>
        <taxon>Pleosporales</taxon>
        <taxon>Massarineae</taxon>
        <taxon>Lentitheciaceae</taxon>
        <taxon>Lentithecium</taxon>
    </lineage>
</organism>
<evidence type="ECO:0000313" key="2">
    <source>
        <dbReference type="EMBL" id="KAF2689624.1"/>
    </source>
</evidence>
<dbReference type="EMBL" id="MU005572">
    <property type="protein sequence ID" value="KAF2689624.1"/>
    <property type="molecule type" value="Genomic_DNA"/>
</dbReference>
<dbReference type="AlphaFoldDB" id="A0A6G1JGE6"/>
<keyword evidence="3" id="KW-1185">Reference proteome</keyword>